<accession>A0A8S1JCH5</accession>
<feature type="domain" description="Helicase C-terminal" evidence="4">
    <location>
        <begin position="280"/>
        <end position="444"/>
    </location>
</feature>
<dbReference type="CDD" id="cd18793">
    <property type="entry name" value="SF2_C_SNF"/>
    <property type="match status" value="1"/>
</dbReference>
<keyword evidence="2" id="KW-0732">Signal</keyword>
<dbReference type="InterPro" id="IPR000330">
    <property type="entry name" value="SNF2_N"/>
</dbReference>
<feature type="domain" description="Helicase ATP-binding" evidence="3">
    <location>
        <begin position="1"/>
        <end position="161"/>
    </location>
</feature>
<dbReference type="PROSITE" id="PS51192">
    <property type="entry name" value="HELICASE_ATP_BIND_1"/>
    <property type="match status" value="1"/>
</dbReference>
<evidence type="ECO:0000256" key="2">
    <source>
        <dbReference type="SAM" id="SignalP"/>
    </source>
</evidence>
<dbReference type="OrthoDB" id="413460at2759"/>
<dbReference type="GO" id="GO:0016787">
    <property type="term" value="F:hydrolase activity"/>
    <property type="evidence" value="ECO:0007669"/>
    <property type="project" value="UniProtKB-KW"/>
</dbReference>
<feature type="chain" id="PRO_5035718699" evidence="2">
    <location>
        <begin position="24"/>
        <end position="542"/>
    </location>
</feature>
<dbReference type="InterPro" id="IPR049730">
    <property type="entry name" value="SNF2/RAD54-like_C"/>
</dbReference>
<organism evidence="5 6">
    <name type="scientific">Ostreobium quekettii</name>
    <dbReference type="NCBI Taxonomy" id="121088"/>
    <lineage>
        <taxon>Eukaryota</taxon>
        <taxon>Viridiplantae</taxon>
        <taxon>Chlorophyta</taxon>
        <taxon>core chlorophytes</taxon>
        <taxon>Ulvophyceae</taxon>
        <taxon>TCBD clade</taxon>
        <taxon>Bryopsidales</taxon>
        <taxon>Ostreobineae</taxon>
        <taxon>Ostreobiaceae</taxon>
        <taxon>Ostreobium</taxon>
    </lineage>
</organism>
<sequence length="542" mass="59010">MGLGKTLQAIAAMWALMAGGIDGRPACRRPLVICPSSLVANWGREVDKWLGGRAMPVAVENTEGGAVRRALEGGPYRRSGGGGLPVLIMSYTTFRLHREQVLACKPDVLICDEAHLLKNKSSQIAVATSEVPTKMRLLLTGTPIQNNLLEFHALVDIANPGVLGDASQFHKHYEEPILRGRDAGASDGDIKRGEAASARLLEVCSKFLLRRNSSILQSYLPPKVEQVLSLCQRGVDPRDTKRSVRLSGFEGAAPLYRLPDISPAYQEGRAQAYHSGKVLILDCLLKAVRKAHPADKVVVVSNYTETLDMAAKMCLSSGWRFLKLDGSCATKLRQNLVEQFNDEADASFVFLLSSKAGGVGLNIVGANRLVLLDPDWNPANDLQAMARVWREGQTKTVWIYRLLTTGTIEEKIYQRQLAKLGLCGAVVDDQAAGNAKKFCMKELKSLFTVDPNAVCDTHTAIKCGCSGRGPKAGDALPRREGNGQDVLSWGHFEDVSSSPDPIWDHVSKWISSRFVTFVFCDHVAKQEKAGRDSVASGSSDVD</sequence>
<dbReference type="GO" id="GO:0015616">
    <property type="term" value="F:DNA translocase activity"/>
    <property type="evidence" value="ECO:0007669"/>
    <property type="project" value="TreeGrafter"/>
</dbReference>
<gene>
    <name evidence="5" type="ORF">OSTQU699_LOCUS10220</name>
</gene>
<proteinExistence type="predicted"/>
<dbReference type="PROSITE" id="PS51194">
    <property type="entry name" value="HELICASE_CTER"/>
    <property type="match status" value="1"/>
</dbReference>
<dbReference type="GO" id="GO:0007131">
    <property type="term" value="P:reciprocal meiotic recombination"/>
    <property type="evidence" value="ECO:0007669"/>
    <property type="project" value="TreeGrafter"/>
</dbReference>
<dbReference type="SMART" id="SM00487">
    <property type="entry name" value="DEXDc"/>
    <property type="match status" value="1"/>
</dbReference>
<keyword evidence="6" id="KW-1185">Reference proteome</keyword>
<dbReference type="InterPro" id="IPR050496">
    <property type="entry name" value="SNF2_RAD54_helicase_repair"/>
</dbReference>
<keyword evidence="1" id="KW-0378">Hydrolase</keyword>
<name>A0A8S1JCH5_9CHLO</name>
<dbReference type="EMBL" id="CAJHUC010002965">
    <property type="protein sequence ID" value="CAD7704865.1"/>
    <property type="molecule type" value="Genomic_DNA"/>
</dbReference>
<comment type="caution">
    <text evidence="5">The sequence shown here is derived from an EMBL/GenBank/DDBJ whole genome shotgun (WGS) entry which is preliminary data.</text>
</comment>
<dbReference type="PANTHER" id="PTHR45629:SF7">
    <property type="entry name" value="DNA EXCISION REPAIR PROTEIN ERCC-6-RELATED"/>
    <property type="match status" value="1"/>
</dbReference>
<dbReference type="InterPro" id="IPR001650">
    <property type="entry name" value="Helicase_C-like"/>
</dbReference>
<evidence type="ECO:0000259" key="4">
    <source>
        <dbReference type="PROSITE" id="PS51194"/>
    </source>
</evidence>
<dbReference type="GO" id="GO:0005524">
    <property type="term" value="F:ATP binding"/>
    <property type="evidence" value="ECO:0007669"/>
    <property type="project" value="InterPro"/>
</dbReference>
<evidence type="ECO:0000313" key="5">
    <source>
        <dbReference type="EMBL" id="CAD7704865.1"/>
    </source>
</evidence>
<dbReference type="Gene3D" id="3.40.50.300">
    <property type="entry name" value="P-loop containing nucleotide triphosphate hydrolases"/>
    <property type="match status" value="1"/>
</dbReference>
<dbReference type="Pfam" id="PF00271">
    <property type="entry name" value="Helicase_C"/>
    <property type="match status" value="1"/>
</dbReference>
<dbReference type="InterPro" id="IPR038718">
    <property type="entry name" value="SNF2-like_sf"/>
</dbReference>
<dbReference type="Pfam" id="PF00176">
    <property type="entry name" value="SNF2-rel_dom"/>
    <property type="match status" value="1"/>
</dbReference>
<dbReference type="Proteomes" id="UP000708148">
    <property type="component" value="Unassembled WGS sequence"/>
</dbReference>
<dbReference type="GO" id="GO:0045003">
    <property type="term" value="P:double-strand break repair via synthesis-dependent strand annealing"/>
    <property type="evidence" value="ECO:0007669"/>
    <property type="project" value="TreeGrafter"/>
</dbReference>
<dbReference type="InterPro" id="IPR014001">
    <property type="entry name" value="Helicase_ATP-bd"/>
</dbReference>
<dbReference type="GO" id="GO:0005634">
    <property type="term" value="C:nucleus"/>
    <property type="evidence" value="ECO:0007669"/>
    <property type="project" value="TreeGrafter"/>
</dbReference>
<dbReference type="AlphaFoldDB" id="A0A8S1JCH5"/>
<evidence type="ECO:0000256" key="1">
    <source>
        <dbReference type="ARBA" id="ARBA00022801"/>
    </source>
</evidence>
<dbReference type="Gene3D" id="3.40.50.10810">
    <property type="entry name" value="Tandem AAA-ATPase domain"/>
    <property type="match status" value="1"/>
</dbReference>
<evidence type="ECO:0000313" key="6">
    <source>
        <dbReference type="Proteomes" id="UP000708148"/>
    </source>
</evidence>
<dbReference type="SUPFAM" id="SSF52540">
    <property type="entry name" value="P-loop containing nucleoside triphosphate hydrolases"/>
    <property type="match status" value="2"/>
</dbReference>
<evidence type="ECO:0000259" key="3">
    <source>
        <dbReference type="PROSITE" id="PS51192"/>
    </source>
</evidence>
<dbReference type="InterPro" id="IPR027417">
    <property type="entry name" value="P-loop_NTPase"/>
</dbReference>
<reference evidence="5" key="1">
    <citation type="submission" date="2020-12" db="EMBL/GenBank/DDBJ databases">
        <authorList>
            <person name="Iha C."/>
        </authorList>
    </citation>
    <scope>NUCLEOTIDE SEQUENCE</scope>
</reference>
<feature type="signal peptide" evidence="2">
    <location>
        <begin position="1"/>
        <end position="23"/>
    </location>
</feature>
<dbReference type="PANTHER" id="PTHR45629">
    <property type="entry name" value="SNF2/RAD54 FAMILY MEMBER"/>
    <property type="match status" value="1"/>
</dbReference>
<dbReference type="SMART" id="SM00490">
    <property type="entry name" value="HELICc"/>
    <property type="match status" value="1"/>
</dbReference>
<protein>
    <submittedName>
        <fullName evidence="5">Uncharacterized protein</fullName>
    </submittedName>
</protein>